<dbReference type="PANTHER" id="PTHR46797">
    <property type="entry name" value="HTH-TYPE TRANSCRIPTIONAL REGULATOR"/>
    <property type="match status" value="1"/>
</dbReference>
<dbReference type="Gene3D" id="1.10.260.40">
    <property type="entry name" value="lambda repressor-like DNA-binding domains"/>
    <property type="match status" value="1"/>
</dbReference>
<dbReference type="InterPro" id="IPR001387">
    <property type="entry name" value="Cro/C1-type_HTH"/>
</dbReference>
<dbReference type="SMART" id="SM00530">
    <property type="entry name" value="HTH_XRE"/>
    <property type="match status" value="1"/>
</dbReference>
<dbReference type="EMBL" id="JAMDMM010000027">
    <property type="protein sequence ID" value="MCY9608498.1"/>
    <property type="molecule type" value="Genomic_DNA"/>
</dbReference>
<dbReference type="Proteomes" id="UP001209276">
    <property type="component" value="Unassembled WGS sequence"/>
</dbReference>
<organism evidence="3 4">
    <name type="scientific">Paenibacillus thiaminolyticus</name>
    <name type="common">Bacillus thiaminolyticus</name>
    <dbReference type="NCBI Taxonomy" id="49283"/>
    <lineage>
        <taxon>Bacteria</taxon>
        <taxon>Bacillati</taxon>
        <taxon>Bacillota</taxon>
        <taxon>Bacilli</taxon>
        <taxon>Bacillales</taxon>
        <taxon>Paenibacillaceae</taxon>
        <taxon>Paenibacillus</taxon>
    </lineage>
</organism>
<protein>
    <submittedName>
        <fullName evidence="3">Helix-turn-helix domain-containing protein</fullName>
    </submittedName>
</protein>
<dbReference type="GeneID" id="76997543"/>
<feature type="domain" description="HTH cro/C1-type" evidence="2">
    <location>
        <begin position="10"/>
        <end position="64"/>
    </location>
</feature>
<dbReference type="PROSITE" id="PS50943">
    <property type="entry name" value="HTH_CROC1"/>
    <property type="match status" value="1"/>
</dbReference>
<dbReference type="Pfam" id="PF01381">
    <property type="entry name" value="HTH_3"/>
    <property type="match status" value="1"/>
</dbReference>
<name>A0ABT4FWG7_PANTH</name>
<evidence type="ECO:0000313" key="3">
    <source>
        <dbReference type="EMBL" id="MCY9608498.1"/>
    </source>
</evidence>
<gene>
    <name evidence="3" type="ORF">M5W83_15225</name>
</gene>
<sequence length="117" mass="13484">MLLQLIGERLRYLRKKNNLTQEELAEKAGLNPSYIGSVERGERNISIETLDKLIHGLNVTPTEMFQLHEMDVLSSNLEDAQLLEVVNSLLYSRTLEEKKLIYRIIKDVLETLDSKAQ</sequence>
<comment type="caution">
    <text evidence="3">The sequence shown here is derived from an EMBL/GenBank/DDBJ whole genome shotgun (WGS) entry which is preliminary data.</text>
</comment>
<evidence type="ECO:0000259" key="2">
    <source>
        <dbReference type="PROSITE" id="PS50943"/>
    </source>
</evidence>
<dbReference type="PANTHER" id="PTHR46797:SF24">
    <property type="entry name" value="DNA-BINDING PHAGE PROTEIN"/>
    <property type="match status" value="1"/>
</dbReference>
<dbReference type="InterPro" id="IPR010982">
    <property type="entry name" value="Lambda_DNA-bd_dom_sf"/>
</dbReference>
<proteinExistence type="predicted"/>
<evidence type="ECO:0000313" key="4">
    <source>
        <dbReference type="Proteomes" id="UP001209276"/>
    </source>
</evidence>
<reference evidence="3 4" key="1">
    <citation type="submission" date="2022-05" db="EMBL/GenBank/DDBJ databases">
        <title>Genome Sequencing of Bee-Associated Microbes.</title>
        <authorList>
            <person name="Dunlap C."/>
        </authorList>
    </citation>
    <scope>NUCLEOTIDE SEQUENCE [LARGE SCALE GENOMIC DNA]</scope>
    <source>
        <strain evidence="3 4">NRRL B-14613</strain>
    </source>
</reference>
<evidence type="ECO:0000256" key="1">
    <source>
        <dbReference type="ARBA" id="ARBA00023125"/>
    </source>
</evidence>
<dbReference type="CDD" id="cd00093">
    <property type="entry name" value="HTH_XRE"/>
    <property type="match status" value="1"/>
</dbReference>
<accession>A0ABT4FWG7</accession>
<dbReference type="SUPFAM" id="SSF47413">
    <property type="entry name" value="lambda repressor-like DNA-binding domains"/>
    <property type="match status" value="1"/>
</dbReference>
<dbReference type="InterPro" id="IPR050807">
    <property type="entry name" value="TransReg_Diox_bact_type"/>
</dbReference>
<keyword evidence="4" id="KW-1185">Reference proteome</keyword>
<dbReference type="RefSeq" id="WP_244194005.1">
    <property type="nucleotide sequence ID" value="NZ_CABMNB010000005.1"/>
</dbReference>
<keyword evidence="1" id="KW-0238">DNA-binding</keyword>